<gene>
    <name evidence="1" type="ORF">Dsin_004315</name>
</gene>
<sequence>MGIFEDYNGNRSRSLWERVIFGFLCNRYYNKDGILEDVDGPTLLVLSCKMGAICPLFTGHKGLSKLLHHVDGFVVACGIILTLDS</sequence>
<comment type="caution">
    <text evidence="1">The sequence shown here is derived from an EMBL/GenBank/DDBJ whole genome shotgun (WGS) entry which is preliminary data.</text>
</comment>
<proteinExistence type="predicted"/>
<keyword evidence="2" id="KW-1185">Reference proteome</keyword>
<protein>
    <submittedName>
        <fullName evidence="1">Uncharacterized protein</fullName>
    </submittedName>
</protein>
<dbReference type="AlphaFoldDB" id="A0AAE0ELI0"/>
<accession>A0AAE0ELI0</accession>
<organism evidence="1 2">
    <name type="scientific">Dipteronia sinensis</name>
    <dbReference type="NCBI Taxonomy" id="43782"/>
    <lineage>
        <taxon>Eukaryota</taxon>
        <taxon>Viridiplantae</taxon>
        <taxon>Streptophyta</taxon>
        <taxon>Embryophyta</taxon>
        <taxon>Tracheophyta</taxon>
        <taxon>Spermatophyta</taxon>
        <taxon>Magnoliopsida</taxon>
        <taxon>eudicotyledons</taxon>
        <taxon>Gunneridae</taxon>
        <taxon>Pentapetalae</taxon>
        <taxon>rosids</taxon>
        <taxon>malvids</taxon>
        <taxon>Sapindales</taxon>
        <taxon>Sapindaceae</taxon>
        <taxon>Hippocastanoideae</taxon>
        <taxon>Acereae</taxon>
        <taxon>Dipteronia</taxon>
    </lineage>
</organism>
<dbReference type="Proteomes" id="UP001281410">
    <property type="component" value="Unassembled WGS sequence"/>
</dbReference>
<reference evidence="1" key="1">
    <citation type="journal article" date="2023" name="Plant J.">
        <title>Genome sequences and population genomics provide insights into the demographic history, inbreeding, and mutation load of two 'living fossil' tree species of Dipteronia.</title>
        <authorList>
            <person name="Feng Y."/>
            <person name="Comes H.P."/>
            <person name="Chen J."/>
            <person name="Zhu S."/>
            <person name="Lu R."/>
            <person name="Zhang X."/>
            <person name="Li P."/>
            <person name="Qiu J."/>
            <person name="Olsen K.M."/>
            <person name="Qiu Y."/>
        </authorList>
    </citation>
    <scope>NUCLEOTIDE SEQUENCE</scope>
    <source>
        <strain evidence="1">NBL</strain>
    </source>
</reference>
<evidence type="ECO:0000313" key="2">
    <source>
        <dbReference type="Proteomes" id="UP001281410"/>
    </source>
</evidence>
<evidence type="ECO:0000313" key="1">
    <source>
        <dbReference type="EMBL" id="KAK3232434.1"/>
    </source>
</evidence>
<dbReference type="EMBL" id="JANJYJ010000001">
    <property type="protein sequence ID" value="KAK3232434.1"/>
    <property type="molecule type" value="Genomic_DNA"/>
</dbReference>
<name>A0AAE0ELI0_9ROSI</name>